<dbReference type="Proteomes" id="UP000528432">
    <property type="component" value="Unassembled WGS sequence"/>
</dbReference>
<gene>
    <name evidence="1" type="ORF">HMJ28_04220</name>
    <name evidence="2" type="ORF">NCTC13028_02590</name>
</gene>
<dbReference type="RefSeq" id="WP_095177539.1">
    <property type="nucleotide sequence ID" value="NZ_CP173238.1"/>
</dbReference>
<accession>A0A239ZN99</accession>
<name>A0A239ZN99_CLOCO</name>
<dbReference type="EMBL" id="UAWC01000027">
    <property type="protein sequence ID" value="SQB36780.1"/>
    <property type="molecule type" value="Genomic_DNA"/>
</dbReference>
<evidence type="ECO:0000313" key="2">
    <source>
        <dbReference type="EMBL" id="SQB36780.1"/>
    </source>
</evidence>
<proteinExistence type="predicted"/>
<dbReference type="SUPFAM" id="SSF52507">
    <property type="entry name" value="Homo-oligomeric flavin-containing Cys decarboxylases, HFCD"/>
    <property type="match status" value="1"/>
</dbReference>
<reference evidence="1 4" key="2">
    <citation type="submission" date="2020-05" db="EMBL/GenBank/DDBJ databases">
        <title>Draft genome sequence of Clostridium cochlearium strain AGROS13 isolated from a sheep dairy farm in New Zealand.</title>
        <authorList>
            <person name="Gupta T.B."/>
            <person name="Jauregui R."/>
            <person name="Risson A.N."/>
            <person name="Brightwell G."/>
            <person name="Maclean P."/>
        </authorList>
    </citation>
    <scope>NUCLEOTIDE SEQUENCE [LARGE SCALE GENOMIC DNA]</scope>
    <source>
        <strain evidence="1 4">AGROS13</strain>
    </source>
</reference>
<keyword evidence="2" id="KW-0436">Ligase</keyword>
<reference evidence="2 3" key="1">
    <citation type="submission" date="2018-06" db="EMBL/GenBank/DDBJ databases">
        <authorList>
            <consortium name="Pathogen Informatics"/>
            <person name="Doyle S."/>
        </authorList>
    </citation>
    <scope>NUCLEOTIDE SEQUENCE [LARGE SCALE GENOMIC DNA]</scope>
    <source>
        <strain evidence="2 3">NCTC13028</strain>
    </source>
</reference>
<evidence type="ECO:0000313" key="1">
    <source>
        <dbReference type="EMBL" id="NOH15601.1"/>
    </source>
</evidence>
<evidence type="ECO:0000313" key="3">
    <source>
        <dbReference type="Proteomes" id="UP000250223"/>
    </source>
</evidence>
<sequence>MNIEDLVKYITSEILKSFNKKVLVFLSAGEIALEDIFNTLNSYDLLNYSFVITDGGKEVIPKKFMDNFKGEEICKRNILIKKIKEADLILIPILNRNILAKVSLGISDDLITLGIQHSLMMSKNILALEDEFNPQHPMNISFGYNKNKAYNKLILGYKSTLEDMGIIFTDSINFNKYMDKLLYKKYLMKYKDDTVTENIENTHVVENSYREDNYKVFKDKILTLEDLGKYLQGKNIYLKKDVIITPLASEFMYNKKISVIYKD</sequence>
<evidence type="ECO:0000313" key="4">
    <source>
        <dbReference type="Proteomes" id="UP000528432"/>
    </source>
</evidence>
<dbReference type="GO" id="GO:0016874">
    <property type="term" value="F:ligase activity"/>
    <property type="evidence" value="ECO:0007669"/>
    <property type="project" value="UniProtKB-KW"/>
</dbReference>
<organism evidence="2 3">
    <name type="scientific">Clostridium cochlearium</name>
    <dbReference type="NCBI Taxonomy" id="1494"/>
    <lineage>
        <taxon>Bacteria</taxon>
        <taxon>Bacillati</taxon>
        <taxon>Bacillota</taxon>
        <taxon>Clostridia</taxon>
        <taxon>Eubacteriales</taxon>
        <taxon>Clostridiaceae</taxon>
        <taxon>Clostridium</taxon>
    </lineage>
</organism>
<dbReference type="GeneID" id="70576729"/>
<dbReference type="AlphaFoldDB" id="A0A239ZN99"/>
<dbReference type="InterPro" id="IPR036551">
    <property type="entry name" value="Flavin_trans-like"/>
</dbReference>
<dbReference type="Proteomes" id="UP000250223">
    <property type="component" value="Unassembled WGS sequence"/>
</dbReference>
<protein>
    <submittedName>
        <fullName evidence="2">Phosphopantothenate--cysteine ligase</fullName>
    </submittedName>
</protein>
<dbReference type="EMBL" id="JABFIF010000005">
    <property type="protein sequence ID" value="NOH15601.1"/>
    <property type="molecule type" value="Genomic_DNA"/>
</dbReference>
<dbReference type="Gene3D" id="3.40.50.1950">
    <property type="entry name" value="Flavin prenyltransferase-like"/>
    <property type="match status" value="1"/>
</dbReference>